<feature type="transmembrane region" description="Helical" evidence="7">
    <location>
        <begin position="369"/>
        <end position="396"/>
    </location>
</feature>
<keyword evidence="10" id="KW-1185">Reference proteome</keyword>
<reference evidence="9" key="1">
    <citation type="submission" date="2021-01" db="EMBL/GenBank/DDBJ databases">
        <authorList>
            <consortium name="Genoscope - CEA"/>
            <person name="William W."/>
        </authorList>
    </citation>
    <scope>NUCLEOTIDE SEQUENCE</scope>
</reference>
<keyword evidence="7" id="KW-1133">Transmembrane helix</keyword>
<evidence type="ECO:0000256" key="1">
    <source>
        <dbReference type="ARBA" id="ARBA00022679"/>
    </source>
</evidence>
<evidence type="ECO:0000259" key="8">
    <source>
        <dbReference type="PROSITE" id="PS51873"/>
    </source>
</evidence>
<evidence type="ECO:0000256" key="7">
    <source>
        <dbReference type="SAM" id="Phobius"/>
    </source>
</evidence>
<evidence type="ECO:0000313" key="9">
    <source>
        <dbReference type="EMBL" id="CAD8064615.1"/>
    </source>
</evidence>
<name>A0A8S1LE07_9CILI</name>
<keyword evidence="6" id="KW-0862">Zinc</keyword>
<keyword evidence="1" id="KW-0808">Transferase</keyword>
<dbReference type="GO" id="GO:0016740">
    <property type="term" value="F:transferase activity"/>
    <property type="evidence" value="ECO:0007669"/>
    <property type="project" value="UniProtKB-KW"/>
</dbReference>
<feature type="transmembrane region" description="Helical" evidence="7">
    <location>
        <begin position="322"/>
        <end position="349"/>
    </location>
</feature>
<dbReference type="GO" id="GO:0008270">
    <property type="term" value="F:zinc ion binding"/>
    <property type="evidence" value="ECO:0007669"/>
    <property type="project" value="UniProtKB-KW"/>
</dbReference>
<dbReference type="AlphaFoldDB" id="A0A8S1LE07"/>
<keyword evidence="5" id="KW-0833">Ubl conjugation pathway</keyword>
<keyword evidence="7" id="KW-0472">Membrane</keyword>
<comment type="caution">
    <text evidence="9">The sequence shown here is derived from an EMBL/GenBank/DDBJ whole genome shotgun (WGS) entry which is preliminary data.</text>
</comment>
<evidence type="ECO:0000256" key="4">
    <source>
        <dbReference type="ARBA" id="ARBA00022771"/>
    </source>
</evidence>
<accession>A0A8S1LE07</accession>
<keyword evidence="2" id="KW-0479">Metal-binding</keyword>
<protein>
    <recommendedName>
        <fullName evidence="8">RING-type domain-containing protein</fullName>
    </recommendedName>
</protein>
<dbReference type="Proteomes" id="UP000692954">
    <property type="component" value="Unassembled WGS sequence"/>
</dbReference>
<dbReference type="EMBL" id="CAJJDN010000019">
    <property type="protein sequence ID" value="CAD8064615.1"/>
    <property type="molecule type" value="Genomic_DNA"/>
</dbReference>
<dbReference type="InterPro" id="IPR044066">
    <property type="entry name" value="TRIAD_supradom"/>
</dbReference>
<keyword evidence="7" id="KW-0812">Transmembrane</keyword>
<sequence>MNQQEELQQISTNFDESKNLMVKQNQTNKNTIECHCCKKISSNYSRVNAKNVCLQCLDQISLLYVKYDLSPSYKLFKSCANIYYCKLTMTPTSQFDFTFSQCNICLQTNMLIRICDQNHFFCETCLLSYIQANYQNTVNCIQYDCNSKINYQIMYLYLLPNQLIKWKPITEKIHCIGQFCSGTWSVWPTYIQGNVEIISANQCKCNSCHTQFCFKCRTIHYGSECNNDILLKNYLEEKQCFRCNFCNSLCQPFFCHRNDTIKKFQEWKPNIYQCFVCKKQFCYDCKAQTSITLFSNYKCDNCVNTFRVWKNKQTKIPRLKKIFQLLFTTLILVLFSIYSMIFIQIPQIIDYFVNKIDPICESQDPVKIILLIFNLPIIIVLLVLIYVVTLVPLAIYNSYKTFIVKQGNFDNDI</sequence>
<proteinExistence type="predicted"/>
<evidence type="ECO:0000256" key="3">
    <source>
        <dbReference type="ARBA" id="ARBA00022737"/>
    </source>
</evidence>
<dbReference type="PROSITE" id="PS51873">
    <property type="entry name" value="TRIAD"/>
    <property type="match status" value="1"/>
</dbReference>
<feature type="domain" description="RING-type" evidence="8">
    <location>
        <begin position="98"/>
        <end position="303"/>
    </location>
</feature>
<dbReference type="OrthoDB" id="298734at2759"/>
<keyword evidence="4" id="KW-0863">Zinc-finger</keyword>
<evidence type="ECO:0000256" key="2">
    <source>
        <dbReference type="ARBA" id="ARBA00022723"/>
    </source>
</evidence>
<evidence type="ECO:0000313" key="10">
    <source>
        <dbReference type="Proteomes" id="UP000692954"/>
    </source>
</evidence>
<evidence type="ECO:0000256" key="5">
    <source>
        <dbReference type="ARBA" id="ARBA00022786"/>
    </source>
</evidence>
<evidence type="ECO:0000256" key="6">
    <source>
        <dbReference type="ARBA" id="ARBA00022833"/>
    </source>
</evidence>
<organism evidence="9 10">
    <name type="scientific">Paramecium sonneborni</name>
    <dbReference type="NCBI Taxonomy" id="65129"/>
    <lineage>
        <taxon>Eukaryota</taxon>
        <taxon>Sar</taxon>
        <taxon>Alveolata</taxon>
        <taxon>Ciliophora</taxon>
        <taxon>Intramacronucleata</taxon>
        <taxon>Oligohymenophorea</taxon>
        <taxon>Peniculida</taxon>
        <taxon>Parameciidae</taxon>
        <taxon>Paramecium</taxon>
    </lineage>
</organism>
<keyword evidence="3" id="KW-0677">Repeat</keyword>
<gene>
    <name evidence="9" type="ORF">PSON_ATCC_30995.1.T0190205</name>
</gene>